<keyword evidence="2" id="KW-1003">Cell membrane</keyword>
<dbReference type="InterPro" id="IPR004089">
    <property type="entry name" value="MCPsignal_dom"/>
</dbReference>
<evidence type="ECO:0000256" key="4">
    <source>
        <dbReference type="ARBA" id="ARBA00022692"/>
    </source>
</evidence>
<dbReference type="InterPro" id="IPR051310">
    <property type="entry name" value="MCP_chemotaxis"/>
</dbReference>
<keyword evidence="4 9" id="KW-0812">Transmembrane</keyword>
<evidence type="ECO:0000256" key="1">
    <source>
        <dbReference type="ARBA" id="ARBA00004651"/>
    </source>
</evidence>
<evidence type="ECO:0000313" key="11">
    <source>
        <dbReference type="EMBL" id="ARD24089.1"/>
    </source>
</evidence>
<dbReference type="PROSITE" id="PS50111">
    <property type="entry name" value="CHEMOTAXIS_TRANSDUC_2"/>
    <property type="match status" value="1"/>
</dbReference>
<dbReference type="PANTHER" id="PTHR43531:SF11">
    <property type="entry name" value="METHYL-ACCEPTING CHEMOTAXIS PROTEIN 3"/>
    <property type="match status" value="1"/>
</dbReference>
<dbReference type="Proteomes" id="UP000191820">
    <property type="component" value="Chromosome"/>
</dbReference>
<keyword evidence="6 9" id="KW-0472">Membrane</keyword>
<dbReference type="Pfam" id="PF00015">
    <property type="entry name" value="MCPsignal"/>
    <property type="match status" value="1"/>
</dbReference>
<organism evidence="11 12">
    <name type="scientific">Shewanella japonica</name>
    <dbReference type="NCBI Taxonomy" id="93973"/>
    <lineage>
        <taxon>Bacteria</taxon>
        <taxon>Pseudomonadati</taxon>
        <taxon>Pseudomonadota</taxon>
        <taxon>Gammaproteobacteria</taxon>
        <taxon>Alteromonadales</taxon>
        <taxon>Shewanellaceae</taxon>
        <taxon>Shewanella</taxon>
    </lineage>
</organism>
<keyword evidence="8" id="KW-0807">Transducer</keyword>
<evidence type="ECO:0000313" key="12">
    <source>
        <dbReference type="Proteomes" id="UP000191820"/>
    </source>
</evidence>
<keyword evidence="12" id="KW-1185">Reference proteome</keyword>
<dbReference type="Gene3D" id="6.10.340.10">
    <property type="match status" value="1"/>
</dbReference>
<feature type="transmembrane region" description="Helical" evidence="9">
    <location>
        <begin position="7"/>
        <end position="31"/>
    </location>
</feature>
<comment type="similarity">
    <text evidence="7">Belongs to the methyl-accepting chemotaxis (MCP) protein family.</text>
</comment>
<keyword evidence="5 9" id="KW-1133">Transmembrane helix</keyword>
<evidence type="ECO:0000256" key="2">
    <source>
        <dbReference type="ARBA" id="ARBA00022475"/>
    </source>
</evidence>
<reference evidence="11 12" key="1">
    <citation type="submission" date="2017-03" db="EMBL/GenBank/DDBJ databases">
        <title>Genome sequencing of Shewanella japonica KCTC 22435.</title>
        <authorList>
            <person name="Kim K.M."/>
        </authorList>
    </citation>
    <scope>NUCLEOTIDE SEQUENCE [LARGE SCALE GENOMIC DNA]</scope>
    <source>
        <strain evidence="11 12">KCTC 22435</strain>
    </source>
</reference>
<dbReference type="PANTHER" id="PTHR43531">
    <property type="entry name" value="PROTEIN ICFG"/>
    <property type="match status" value="1"/>
</dbReference>
<dbReference type="RefSeq" id="WP_080917058.1">
    <property type="nucleotide sequence ID" value="NZ_CP020472.1"/>
</dbReference>
<name>A0ABN4YNK0_9GAMM</name>
<accession>A0ABN4YNK0</accession>
<proteinExistence type="inferred from homology"/>
<evidence type="ECO:0000256" key="8">
    <source>
        <dbReference type="PROSITE-ProRule" id="PRU00284"/>
    </source>
</evidence>
<evidence type="ECO:0000256" key="6">
    <source>
        <dbReference type="ARBA" id="ARBA00023136"/>
    </source>
</evidence>
<sequence length="657" mass="71133">MKLKHKFNLIIVPAVVCGFMLLATLTIYFSLATMKQTAENTVSGNSALLQKNIDSWYQHNQGIISALIRSPYIRETLQANNAYIDNRISTGNNVSEVAEQLSKHFAALASEFQFRNLALLNKQGVAIAASNQQRIGQSYQQLPYVNAAFNQADIVISNPRKSRVDGKLLVTFAKRVQGEGVLFASIPLDNFYHDFVDISQHDEHSYAFILSAQCELIAHPLIDSQRAFASHQALCKQQGGIVDFEENGVAYLGSIRQQASTGWIIVSATDKKVMAASQSQLILLSSIVALVSSLLITGLILGLVNAITKGLGTMVTAVDDLSVGDSNLTHLDAKKWQALLQRTDELGHMSQSMKQLIEMQKRQVAAAEIIASGDLTCQPSVAGERDLLGHALVEMVHNLTLLTVSVKQNTQQIISATEDLNHHSNSLAQSATEQLTSVGSISAALQEIDSQIHLTANATEEMNQKGQSAYLAAKAGNDRMQALRVALQDIHVSGEQIATIMREITQIAEQTNLIALNAAIEAARAGEFGRGFSVVADEVRNLASRSAEAADKTVKLVQVSLTKMDEGNLVAEQTGLAFNDIVAHMSYSAEQQDFIAQASKEQALATSELTEGLAQIDEVGQQVGMIANEVSEQSQGLSHLSTNLKAASDKFTIIETH</sequence>
<feature type="transmembrane region" description="Helical" evidence="9">
    <location>
        <begin position="281"/>
        <end position="304"/>
    </location>
</feature>
<dbReference type="Gene3D" id="3.30.450.20">
    <property type="entry name" value="PAS domain"/>
    <property type="match status" value="1"/>
</dbReference>
<evidence type="ECO:0000256" key="5">
    <source>
        <dbReference type="ARBA" id="ARBA00022989"/>
    </source>
</evidence>
<dbReference type="SMART" id="SM00283">
    <property type="entry name" value="MA"/>
    <property type="match status" value="1"/>
</dbReference>
<evidence type="ECO:0000259" key="10">
    <source>
        <dbReference type="PROSITE" id="PS50111"/>
    </source>
</evidence>
<feature type="domain" description="Methyl-accepting transducer" evidence="10">
    <location>
        <begin position="409"/>
        <end position="638"/>
    </location>
</feature>
<protein>
    <recommendedName>
        <fullName evidence="10">Methyl-accepting transducer domain-containing protein</fullName>
    </recommendedName>
</protein>
<keyword evidence="3" id="KW-0145">Chemotaxis</keyword>
<comment type="subcellular location">
    <subcellularLocation>
        <location evidence="1">Cell membrane</location>
        <topology evidence="1">Multi-pass membrane protein</topology>
    </subcellularLocation>
</comment>
<gene>
    <name evidence="11" type="ORF">SJ2017_3856</name>
</gene>
<dbReference type="Pfam" id="PF02743">
    <property type="entry name" value="dCache_1"/>
    <property type="match status" value="1"/>
</dbReference>
<evidence type="ECO:0000256" key="7">
    <source>
        <dbReference type="ARBA" id="ARBA00029447"/>
    </source>
</evidence>
<dbReference type="InterPro" id="IPR029151">
    <property type="entry name" value="Sensor-like_sf"/>
</dbReference>
<dbReference type="SUPFAM" id="SSF103190">
    <property type="entry name" value="Sensory domain-like"/>
    <property type="match status" value="1"/>
</dbReference>
<evidence type="ECO:0000256" key="9">
    <source>
        <dbReference type="SAM" id="Phobius"/>
    </source>
</evidence>
<dbReference type="Gene3D" id="1.10.287.950">
    <property type="entry name" value="Methyl-accepting chemotaxis protein"/>
    <property type="match status" value="1"/>
</dbReference>
<dbReference type="CDD" id="cd12914">
    <property type="entry name" value="PDC1_DGC_like"/>
    <property type="match status" value="1"/>
</dbReference>
<evidence type="ECO:0000256" key="3">
    <source>
        <dbReference type="ARBA" id="ARBA00022500"/>
    </source>
</evidence>
<dbReference type="SUPFAM" id="SSF58104">
    <property type="entry name" value="Methyl-accepting chemotaxis protein (MCP) signaling domain"/>
    <property type="match status" value="1"/>
</dbReference>
<dbReference type="InterPro" id="IPR033479">
    <property type="entry name" value="dCache_1"/>
</dbReference>
<dbReference type="EMBL" id="CP020472">
    <property type="protein sequence ID" value="ARD24089.1"/>
    <property type="molecule type" value="Genomic_DNA"/>
</dbReference>